<dbReference type="PIRSF" id="PIRSF036406">
    <property type="entry name" value="Hept_kin"/>
    <property type="match status" value="1"/>
</dbReference>
<keyword evidence="7" id="KW-1185">Reference proteome</keyword>
<dbReference type="PANTHER" id="PTHR10457:SF29">
    <property type="entry name" value="LMBP PROTEIN"/>
    <property type="match status" value="1"/>
</dbReference>
<dbReference type="InterPro" id="IPR013750">
    <property type="entry name" value="GHMP_kinase_C_dom"/>
</dbReference>
<evidence type="ECO:0000313" key="7">
    <source>
        <dbReference type="Proteomes" id="UP000188388"/>
    </source>
</evidence>
<accession>A0A1R3V0Y1</accession>
<dbReference type="GO" id="GO:0004335">
    <property type="term" value="F:galactokinase activity"/>
    <property type="evidence" value="ECO:0007669"/>
    <property type="project" value="TreeGrafter"/>
</dbReference>
<name>A0A1R3V0Y1_9HYPH</name>
<dbReference type="GO" id="GO:0006012">
    <property type="term" value="P:galactose metabolic process"/>
    <property type="evidence" value="ECO:0007669"/>
    <property type="project" value="TreeGrafter"/>
</dbReference>
<feature type="domain" description="GHMP kinase N-terminal" evidence="4">
    <location>
        <begin position="106"/>
        <end position="188"/>
    </location>
</feature>
<evidence type="ECO:0000313" key="6">
    <source>
        <dbReference type="EMBL" id="SIT53543.1"/>
    </source>
</evidence>
<dbReference type="GO" id="GO:0005829">
    <property type="term" value="C:cytosol"/>
    <property type="evidence" value="ECO:0007669"/>
    <property type="project" value="TreeGrafter"/>
</dbReference>
<dbReference type="PRINTS" id="PR00960">
    <property type="entry name" value="LMBPPROTEIN"/>
</dbReference>
<dbReference type="InterPro" id="IPR001174">
    <property type="entry name" value="HddA/FKP"/>
</dbReference>
<evidence type="ECO:0000256" key="3">
    <source>
        <dbReference type="ARBA" id="ARBA00022840"/>
    </source>
</evidence>
<dbReference type="InterPro" id="IPR036554">
    <property type="entry name" value="GHMP_kinase_C_sf"/>
</dbReference>
<keyword evidence="1" id="KW-0547">Nucleotide-binding</keyword>
<reference evidence="7" key="1">
    <citation type="submission" date="2017-01" db="EMBL/GenBank/DDBJ databases">
        <authorList>
            <person name="Brunel B."/>
        </authorList>
    </citation>
    <scope>NUCLEOTIDE SEQUENCE [LARGE SCALE GENOMIC DNA]</scope>
</reference>
<dbReference type="InterPro" id="IPR006204">
    <property type="entry name" value="GHMP_kinase_N_dom"/>
</dbReference>
<proteinExistence type="predicted"/>
<dbReference type="Pfam" id="PF08544">
    <property type="entry name" value="GHMP_kinases_C"/>
    <property type="match status" value="1"/>
</dbReference>
<dbReference type="Gene3D" id="3.30.230.120">
    <property type="match status" value="1"/>
</dbReference>
<dbReference type="EMBL" id="FTPD01000005">
    <property type="protein sequence ID" value="SIT53543.1"/>
    <property type="molecule type" value="Genomic_DNA"/>
</dbReference>
<keyword evidence="3" id="KW-0067">ATP-binding</keyword>
<evidence type="ECO:0000256" key="2">
    <source>
        <dbReference type="ARBA" id="ARBA00022777"/>
    </source>
</evidence>
<dbReference type="Pfam" id="PF00288">
    <property type="entry name" value="GHMP_kinases_N"/>
    <property type="match status" value="1"/>
</dbReference>
<dbReference type="Proteomes" id="UP000188388">
    <property type="component" value="Unassembled WGS sequence"/>
</dbReference>
<gene>
    <name evidence="6" type="ORF">BQ8794_130027</name>
</gene>
<dbReference type="InterPro" id="IPR020568">
    <property type="entry name" value="Ribosomal_Su5_D2-typ_SF"/>
</dbReference>
<dbReference type="SUPFAM" id="SSF54211">
    <property type="entry name" value="Ribosomal protein S5 domain 2-like"/>
    <property type="match status" value="1"/>
</dbReference>
<dbReference type="SUPFAM" id="SSF55060">
    <property type="entry name" value="GHMP Kinase, C-terminal domain"/>
    <property type="match status" value="1"/>
</dbReference>
<dbReference type="GO" id="GO:0005524">
    <property type="term" value="F:ATP binding"/>
    <property type="evidence" value="ECO:0007669"/>
    <property type="project" value="UniProtKB-KW"/>
</dbReference>
<evidence type="ECO:0000259" key="4">
    <source>
        <dbReference type="Pfam" id="PF00288"/>
    </source>
</evidence>
<dbReference type="AlphaFoldDB" id="A0A1R3V0Y1"/>
<keyword evidence="2 6" id="KW-0808">Transferase</keyword>
<evidence type="ECO:0000259" key="5">
    <source>
        <dbReference type="Pfam" id="PF08544"/>
    </source>
</evidence>
<dbReference type="InterPro" id="IPR014606">
    <property type="entry name" value="Heptose_7-P_kinase"/>
</dbReference>
<dbReference type="STRING" id="1631249.BQ8794_130027"/>
<dbReference type="RefSeq" id="WP_077373552.1">
    <property type="nucleotide sequence ID" value="NZ_FTPD01000005.1"/>
</dbReference>
<organism evidence="6 7">
    <name type="scientific">Mesorhizobium prunaredense</name>
    <dbReference type="NCBI Taxonomy" id="1631249"/>
    <lineage>
        <taxon>Bacteria</taxon>
        <taxon>Pseudomonadati</taxon>
        <taxon>Pseudomonadota</taxon>
        <taxon>Alphaproteobacteria</taxon>
        <taxon>Hyphomicrobiales</taxon>
        <taxon>Phyllobacteriaceae</taxon>
        <taxon>Mesorhizobium</taxon>
    </lineage>
</organism>
<evidence type="ECO:0000256" key="1">
    <source>
        <dbReference type="ARBA" id="ARBA00022741"/>
    </source>
</evidence>
<protein>
    <submittedName>
        <fullName evidence="6">GHMP kinase</fullName>
    </submittedName>
</protein>
<sequence length="360" mass="39496">MEQLDDTKAVGRRSGLDLPTIIDRAAQRLPSLVLTRTPMRVSFAGGGTDLPDFYNLGCGAVFSAAVDKYIYVTVKRHSEIFNEPIRLNYSQTEQVNTIGEIKNNIARECLRFLEIEPPIYISTVGDMPASTGMGGSSSFTVGLLNALHAFRGERVTPGQLAEEACHIEIDILKEPIGKQDQYAAAFGGMNLFRFQPGGAVTVEPQRVRNGAVEHLFSNLMMFWTSHQRPASSVLAEQKANTSSNLDTLRRMRDDAFMLQEIFSEPVIDIERFGAVLHAGWEMKRSLASRVSNAAINGHYDLARDAGAEGGKLCGAGGGGFLMFAVKPERRESVRRALSHLAYVPIGYEVHGSRLLHPAQV</sequence>
<feature type="domain" description="GHMP kinase C-terminal" evidence="5">
    <location>
        <begin position="267"/>
        <end position="338"/>
    </location>
</feature>
<dbReference type="PANTHER" id="PTHR10457">
    <property type="entry name" value="MEVALONATE KINASE/GALACTOKINASE"/>
    <property type="match status" value="1"/>
</dbReference>
<keyword evidence="2 6" id="KW-0418">Kinase</keyword>